<sequence length="126" mass="14100">MNFSGSLTGMLKASNRELPMTAMSIIRMLAQSVDFYPVIRPTIPLLIPLLNNENGEIQPTALSTLIELVKHEELQAAFRSNIPQAIQLLSTSSFGGPTTVSTFLCDLITNRKPFDTFMRFLTLYYL</sequence>
<dbReference type="InterPro" id="IPR011989">
    <property type="entry name" value="ARM-like"/>
</dbReference>
<accession>A0A0C3AD45</accession>
<reference evidence="1 2" key="1">
    <citation type="submission" date="2014-04" db="EMBL/GenBank/DDBJ databases">
        <authorList>
            <consortium name="DOE Joint Genome Institute"/>
            <person name="Kuo A."/>
            <person name="Zuccaro A."/>
            <person name="Kohler A."/>
            <person name="Nagy L.G."/>
            <person name="Floudas D."/>
            <person name="Copeland A."/>
            <person name="Barry K.W."/>
            <person name="Cichocki N."/>
            <person name="Veneault-Fourrey C."/>
            <person name="LaButti K."/>
            <person name="Lindquist E.A."/>
            <person name="Lipzen A."/>
            <person name="Lundell T."/>
            <person name="Morin E."/>
            <person name="Murat C."/>
            <person name="Sun H."/>
            <person name="Tunlid A."/>
            <person name="Henrissat B."/>
            <person name="Grigoriev I.V."/>
            <person name="Hibbett D.S."/>
            <person name="Martin F."/>
            <person name="Nordberg H.P."/>
            <person name="Cantor M.N."/>
            <person name="Hua S.X."/>
        </authorList>
    </citation>
    <scope>NUCLEOTIDE SEQUENCE [LARGE SCALE GENOMIC DNA]</scope>
    <source>
        <strain evidence="1 2">MAFF 305830</strain>
    </source>
</reference>
<dbReference type="HOGENOM" id="CLU_1982950_0_0_1"/>
<keyword evidence="2" id="KW-1185">Reference proteome</keyword>
<dbReference type="AlphaFoldDB" id="A0A0C3AD45"/>
<dbReference type="Proteomes" id="UP000054097">
    <property type="component" value="Unassembled WGS sequence"/>
</dbReference>
<dbReference type="EMBL" id="KN824353">
    <property type="protein sequence ID" value="KIM22560.1"/>
    <property type="molecule type" value="Genomic_DNA"/>
</dbReference>
<evidence type="ECO:0000313" key="1">
    <source>
        <dbReference type="EMBL" id="KIM22560.1"/>
    </source>
</evidence>
<proteinExistence type="predicted"/>
<dbReference type="InterPro" id="IPR016024">
    <property type="entry name" value="ARM-type_fold"/>
</dbReference>
<dbReference type="Gene3D" id="1.25.10.10">
    <property type="entry name" value="Leucine-rich Repeat Variant"/>
    <property type="match status" value="1"/>
</dbReference>
<dbReference type="SUPFAM" id="SSF48371">
    <property type="entry name" value="ARM repeat"/>
    <property type="match status" value="1"/>
</dbReference>
<organism evidence="1 2">
    <name type="scientific">Serendipita vermifera MAFF 305830</name>
    <dbReference type="NCBI Taxonomy" id="933852"/>
    <lineage>
        <taxon>Eukaryota</taxon>
        <taxon>Fungi</taxon>
        <taxon>Dikarya</taxon>
        <taxon>Basidiomycota</taxon>
        <taxon>Agaricomycotina</taxon>
        <taxon>Agaricomycetes</taxon>
        <taxon>Sebacinales</taxon>
        <taxon>Serendipitaceae</taxon>
        <taxon>Serendipita</taxon>
    </lineage>
</organism>
<evidence type="ECO:0000313" key="2">
    <source>
        <dbReference type="Proteomes" id="UP000054097"/>
    </source>
</evidence>
<reference evidence="2" key="2">
    <citation type="submission" date="2015-01" db="EMBL/GenBank/DDBJ databases">
        <title>Evolutionary Origins and Diversification of the Mycorrhizal Mutualists.</title>
        <authorList>
            <consortium name="DOE Joint Genome Institute"/>
            <consortium name="Mycorrhizal Genomics Consortium"/>
            <person name="Kohler A."/>
            <person name="Kuo A."/>
            <person name="Nagy L.G."/>
            <person name="Floudas D."/>
            <person name="Copeland A."/>
            <person name="Barry K.W."/>
            <person name="Cichocki N."/>
            <person name="Veneault-Fourrey C."/>
            <person name="LaButti K."/>
            <person name="Lindquist E.A."/>
            <person name="Lipzen A."/>
            <person name="Lundell T."/>
            <person name="Morin E."/>
            <person name="Murat C."/>
            <person name="Riley R."/>
            <person name="Ohm R."/>
            <person name="Sun H."/>
            <person name="Tunlid A."/>
            <person name="Henrissat B."/>
            <person name="Grigoriev I.V."/>
            <person name="Hibbett D.S."/>
            <person name="Martin F."/>
        </authorList>
    </citation>
    <scope>NUCLEOTIDE SEQUENCE [LARGE SCALE GENOMIC DNA]</scope>
    <source>
        <strain evidence="2">MAFF 305830</strain>
    </source>
</reference>
<protein>
    <recommendedName>
        <fullName evidence="3">Clathrin/coatomer adaptor adaptin-like N-terminal domain-containing protein</fullName>
    </recommendedName>
</protein>
<gene>
    <name evidence="1" type="ORF">M408DRAFT_283202</name>
</gene>
<evidence type="ECO:0008006" key="3">
    <source>
        <dbReference type="Google" id="ProtNLM"/>
    </source>
</evidence>
<name>A0A0C3AD45_SERVB</name>